<evidence type="ECO:0000313" key="2">
    <source>
        <dbReference type="Proteomes" id="UP000186922"/>
    </source>
</evidence>
<comment type="caution">
    <text evidence="1">The sequence shown here is derived from an EMBL/GenBank/DDBJ whole genome shotgun (WGS) entry which is preliminary data.</text>
</comment>
<evidence type="ECO:0000313" key="1">
    <source>
        <dbReference type="EMBL" id="GAV01582.1"/>
    </source>
</evidence>
<gene>
    <name evidence="1" type="primary">RvY_12271-1</name>
    <name evidence="1" type="synonym">RvY_12271.1</name>
    <name evidence="1" type="ORF">RvY_12271</name>
</gene>
<accession>A0A1D1VIY5</accession>
<dbReference type="AlphaFoldDB" id="A0A1D1VIY5"/>
<dbReference type="EMBL" id="BDGG01000007">
    <property type="protein sequence ID" value="GAV01582.1"/>
    <property type="molecule type" value="Genomic_DNA"/>
</dbReference>
<protein>
    <submittedName>
        <fullName evidence="1">Uncharacterized protein</fullName>
    </submittedName>
</protein>
<proteinExistence type="predicted"/>
<reference evidence="1 2" key="1">
    <citation type="journal article" date="2016" name="Nat. Commun.">
        <title>Extremotolerant tardigrade genome and improved radiotolerance of human cultured cells by tardigrade-unique protein.</title>
        <authorList>
            <person name="Hashimoto T."/>
            <person name="Horikawa D.D."/>
            <person name="Saito Y."/>
            <person name="Kuwahara H."/>
            <person name="Kozuka-Hata H."/>
            <person name="Shin-I T."/>
            <person name="Minakuchi Y."/>
            <person name="Ohishi K."/>
            <person name="Motoyama A."/>
            <person name="Aizu T."/>
            <person name="Enomoto A."/>
            <person name="Kondo K."/>
            <person name="Tanaka S."/>
            <person name="Hara Y."/>
            <person name="Koshikawa S."/>
            <person name="Sagara H."/>
            <person name="Miura T."/>
            <person name="Yokobori S."/>
            <person name="Miyagawa K."/>
            <person name="Suzuki Y."/>
            <person name="Kubo T."/>
            <person name="Oyama M."/>
            <person name="Kohara Y."/>
            <person name="Fujiyama A."/>
            <person name="Arakawa K."/>
            <person name="Katayama T."/>
            <person name="Toyoda A."/>
            <person name="Kunieda T."/>
        </authorList>
    </citation>
    <scope>NUCLEOTIDE SEQUENCE [LARGE SCALE GENOMIC DNA]</scope>
    <source>
        <strain evidence="1 2">YOKOZUNA-1</strain>
    </source>
</reference>
<name>A0A1D1VIY5_RAMVA</name>
<organism evidence="1 2">
    <name type="scientific">Ramazzottius varieornatus</name>
    <name type="common">Water bear</name>
    <name type="synonym">Tardigrade</name>
    <dbReference type="NCBI Taxonomy" id="947166"/>
    <lineage>
        <taxon>Eukaryota</taxon>
        <taxon>Metazoa</taxon>
        <taxon>Ecdysozoa</taxon>
        <taxon>Tardigrada</taxon>
        <taxon>Eutardigrada</taxon>
        <taxon>Parachela</taxon>
        <taxon>Hypsibioidea</taxon>
        <taxon>Ramazzottiidae</taxon>
        <taxon>Ramazzottius</taxon>
    </lineage>
</organism>
<sequence>MKKLREERGVTKEGKVLARTELYGTGPGQCLLTGAMAGDALLVHTGGDLWTSRCYCHSQPECHGGATRHHEVLAKVCSEGTGLLSTCPSTDPS</sequence>
<dbReference type="Proteomes" id="UP000186922">
    <property type="component" value="Unassembled WGS sequence"/>
</dbReference>
<keyword evidence="2" id="KW-1185">Reference proteome</keyword>